<dbReference type="PANTHER" id="PTHR16166">
    <property type="entry name" value="VACUOLAR PROTEIN SORTING-ASSOCIATED PROTEIN VPS13"/>
    <property type="match status" value="1"/>
</dbReference>
<evidence type="ECO:0000313" key="1">
    <source>
        <dbReference type="EMBL" id="MFH4984332.1"/>
    </source>
</evidence>
<dbReference type="EMBL" id="JBGFUD010016737">
    <property type="protein sequence ID" value="MFH4984332.1"/>
    <property type="molecule type" value="Genomic_DNA"/>
</dbReference>
<comment type="caution">
    <text evidence="1">The sequence shown here is derived from an EMBL/GenBank/DDBJ whole genome shotgun (WGS) entry which is preliminary data.</text>
</comment>
<dbReference type="AlphaFoldDB" id="A0ABD6F3G9"/>
<proteinExistence type="predicted"/>
<reference evidence="1 2" key="1">
    <citation type="submission" date="2024-08" db="EMBL/GenBank/DDBJ databases">
        <title>Gnathostoma spinigerum genome.</title>
        <authorList>
            <person name="Gonzalez-Bertolin B."/>
            <person name="Monzon S."/>
            <person name="Zaballos A."/>
            <person name="Jimenez P."/>
            <person name="Dekumyoy P."/>
            <person name="Varona S."/>
            <person name="Cuesta I."/>
            <person name="Sumanam S."/>
            <person name="Adisakwattana P."/>
            <person name="Gasser R.B."/>
            <person name="Hernandez-Gonzalez A."/>
            <person name="Young N.D."/>
            <person name="Perteguer M.J."/>
        </authorList>
    </citation>
    <scope>NUCLEOTIDE SEQUENCE [LARGE SCALE GENOMIC DNA]</scope>
    <source>
        <strain evidence="1">AL3</strain>
        <tissue evidence="1">Liver</tissue>
    </source>
</reference>
<name>A0ABD6F3G9_9BILA</name>
<protein>
    <submittedName>
        <fullName evidence="1">Uncharacterized protein</fullName>
    </submittedName>
</protein>
<gene>
    <name evidence="1" type="ORF">AB6A40_011041</name>
</gene>
<keyword evidence="2" id="KW-1185">Reference proteome</keyword>
<dbReference type="InterPro" id="IPR026847">
    <property type="entry name" value="VPS13"/>
</dbReference>
<dbReference type="Proteomes" id="UP001608902">
    <property type="component" value="Unassembled WGS sequence"/>
</dbReference>
<sequence>MEGAKLMLETHLLMRKDEPPVVTLILVDSRVLLLLGWLNDVKNFILLDTDFDPIVIDCDAVRTSSLCDGKSDLSLSKLPNSIQAREQTISLKVTLKGCDLCLIESPQSLNSLALIGHGSADLSMSDPHGKLTAHLEIKEFNLCWCLMSSEVMSRCQLTNDFKATAELLPEVATSLKQEATKLLRGSSVAVESGYRIKIDFGDSLVGRFSYRDFLVVHGVLQLSMKNLLHSLSQSAIPTHTAEKDNGLLNITRIQVASKAASLWLLDDFQGTAFPLLRILLKDLLLEKYLDKMSSSFCLAIDYFNQRIFGWEPLLEPWVVRHLLFISKDISDDKLRSSWSRTTVEFHAVYWLKKS</sequence>
<accession>A0ABD6F3G9</accession>
<evidence type="ECO:0000313" key="2">
    <source>
        <dbReference type="Proteomes" id="UP001608902"/>
    </source>
</evidence>
<organism evidence="1 2">
    <name type="scientific">Gnathostoma spinigerum</name>
    <dbReference type="NCBI Taxonomy" id="75299"/>
    <lineage>
        <taxon>Eukaryota</taxon>
        <taxon>Metazoa</taxon>
        <taxon>Ecdysozoa</taxon>
        <taxon>Nematoda</taxon>
        <taxon>Chromadorea</taxon>
        <taxon>Rhabditida</taxon>
        <taxon>Spirurina</taxon>
        <taxon>Gnathostomatomorpha</taxon>
        <taxon>Gnathostomatoidea</taxon>
        <taxon>Gnathostomatidae</taxon>
        <taxon>Gnathostoma</taxon>
    </lineage>
</organism>
<dbReference type="PANTHER" id="PTHR16166:SF141">
    <property type="entry name" value="INTERMEMBRANE LIPID TRANSFER PROTEIN VPS13D"/>
    <property type="match status" value="1"/>
</dbReference>